<accession>A0AAF5PQY5</accession>
<dbReference type="WBParaSite" id="mrna-Wban_04279">
    <property type="protein sequence ID" value="mrna-Wban_04279"/>
    <property type="gene ID" value="Wban_04279"/>
</dbReference>
<reference evidence="2" key="3">
    <citation type="submission" date="2024-02" db="UniProtKB">
        <authorList>
            <consortium name="WormBaseParasite"/>
        </authorList>
    </citation>
    <scope>IDENTIFICATION</scope>
    <source>
        <strain evidence="2">pt0022</strain>
    </source>
</reference>
<protein>
    <submittedName>
        <fullName evidence="2">Uncharacterized protein</fullName>
    </submittedName>
</protein>
<evidence type="ECO:0000313" key="2">
    <source>
        <dbReference type="WBParaSite" id="mrna-Wban_04279"/>
    </source>
</evidence>
<organism evidence="1 2">
    <name type="scientific">Wuchereria bancrofti</name>
    <dbReference type="NCBI Taxonomy" id="6293"/>
    <lineage>
        <taxon>Eukaryota</taxon>
        <taxon>Metazoa</taxon>
        <taxon>Ecdysozoa</taxon>
        <taxon>Nematoda</taxon>
        <taxon>Chromadorea</taxon>
        <taxon>Rhabditida</taxon>
        <taxon>Spirurina</taxon>
        <taxon>Spiruromorpha</taxon>
        <taxon>Filarioidea</taxon>
        <taxon>Onchocercidae</taxon>
        <taxon>Wuchereria</taxon>
    </lineage>
</organism>
<dbReference type="AlphaFoldDB" id="A0AAF5PQY5"/>
<reference evidence="1" key="1">
    <citation type="submission" date="2015-03" db="EMBL/GenBank/DDBJ databases">
        <title>Wuchereria bancrofti Genome Sequencing Papua New Guinea Strain.</title>
        <authorList>
            <person name="Small S.T."/>
            <person name="Serre D."/>
            <person name="Zimmerman P.A."/>
        </authorList>
    </citation>
    <scope>NUCLEOTIDE SEQUENCE [LARGE SCALE GENOMIC DNA]</scope>
    <source>
        <strain evidence="1">pt0022</strain>
    </source>
</reference>
<name>A0AAF5PQY5_WUCBA</name>
<reference evidence="1" key="2">
    <citation type="journal article" date="2016" name="Mol. Ecol.">
        <title>Population genomics of the filarial nematode parasite Wuchereria bancrofti from mosquitoes.</title>
        <authorList>
            <person name="Small S.T."/>
            <person name="Reimer L.J."/>
            <person name="Tisch D.J."/>
            <person name="King C.L."/>
            <person name="Christensen B.M."/>
            <person name="Siba P.M."/>
            <person name="Kazura J.W."/>
            <person name="Serre D."/>
            <person name="Zimmerman P.A."/>
        </authorList>
    </citation>
    <scope>NUCLEOTIDE SEQUENCE</scope>
    <source>
        <strain evidence="1">pt0022</strain>
    </source>
</reference>
<sequence>MPRDHHYGRFNINANAYISEQIRNEIQRFESVHPCIYTVYDLIELIPDQLLQNQLRDQVVCIEAMERMFPDDIMPLLGLAILRRSWRIRNSTRDKNRRSYILPNDLPNSYIFFNSPKLQLKPIMNATKLLTLRNTSKYCCIEITGSMEKYPKIFTCGIYLIK</sequence>
<dbReference type="Proteomes" id="UP000093561">
    <property type="component" value="Unassembled WGS sequence"/>
</dbReference>
<evidence type="ECO:0000313" key="1">
    <source>
        <dbReference type="Proteomes" id="UP000093561"/>
    </source>
</evidence>
<proteinExistence type="predicted"/>